<keyword evidence="2" id="KW-1185">Reference proteome</keyword>
<dbReference type="Proteomes" id="UP000287166">
    <property type="component" value="Unassembled WGS sequence"/>
</dbReference>
<evidence type="ECO:0000313" key="2">
    <source>
        <dbReference type="Proteomes" id="UP000287166"/>
    </source>
</evidence>
<evidence type="ECO:0000313" key="1">
    <source>
        <dbReference type="EMBL" id="GBE84144.1"/>
    </source>
</evidence>
<protein>
    <submittedName>
        <fullName evidence="1">Uncharacterized protein</fullName>
    </submittedName>
</protein>
<dbReference type="InParanoid" id="A0A401GR08"/>
<gene>
    <name evidence="1" type="ORF">SCP_0601220</name>
</gene>
<dbReference type="AlphaFoldDB" id="A0A401GR08"/>
<proteinExistence type="predicted"/>
<accession>A0A401GR08</accession>
<dbReference type="EMBL" id="BFAD01000006">
    <property type="protein sequence ID" value="GBE84144.1"/>
    <property type="molecule type" value="Genomic_DNA"/>
</dbReference>
<sequence length="88" mass="9035">MNAPSSTGSNVASPYGCTTVLPAPARQPAQHMDQGVYARPPMYPLLSDPRRPARTARAFAIQNAAEGATLLGHGSAGCVPCAGENGAW</sequence>
<comment type="caution">
    <text evidence="1">The sequence shown here is derived from an EMBL/GenBank/DDBJ whole genome shotgun (WGS) entry which is preliminary data.</text>
</comment>
<name>A0A401GR08_9APHY</name>
<dbReference type="GeneID" id="38781061"/>
<organism evidence="1 2">
    <name type="scientific">Sparassis crispa</name>
    <dbReference type="NCBI Taxonomy" id="139825"/>
    <lineage>
        <taxon>Eukaryota</taxon>
        <taxon>Fungi</taxon>
        <taxon>Dikarya</taxon>
        <taxon>Basidiomycota</taxon>
        <taxon>Agaricomycotina</taxon>
        <taxon>Agaricomycetes</taxon>
        <taxon>Polyporales</taxon>
        <taxon>Sparassidaceae</taxon>
        <taxon>Sparassis</taxon>
    </lineage>
</organism>
<reference evidence="1 2" key="1">
    <citation type="journal article" date="2018" name="Sci. Rep.">
        <title>Genome sequence of the cauliflower mushroom Sparassis crispa (Hanabiratake) and its association with beneficial usage.</title>
        <authorList>
            <person name="Kiyama R."/>
            <person name="Furutani Y."/>
            <person name="Kawaguchi K."/>
            <person name="Nakanishi T."/>
        </authorList>
    </citation>
    <scope>NUCLEOTIDE SEQUENCE [LARGE SCALE GENOMIC DNA]</scope>
</reference>
<dbReference type="RefSeq" id="XP_027615057.1">
    <property type="nucleotide sequence ID" value="XM_027759256.1"/>
</dbReference>